<keyword evidence="2" id="KW-0472">Membrane</keyword>
<dbReference type="PANTHER" id="PTHR43404:SF1">
    <property type="entry name" value="MNN4P"/>
    <property type="match status" value="1"/>
</dbReference>
<keyword evidence="2" id="KW-1133">Transmembrane helix</keyword>
<comment type="caution">
    <text evidence="4">The sequence shown here is derived from an EMBL/GenBank/DDBJ whole genome shotgun (WGS) entry which is preliminary data.</text>
</comment>
<dbReference type="GO" id="GO:0016740">
    <property type="term" value="F:transferase activity"/>
    <property type="evidence" value="ECO:0007669"/>
    <property type="project" value="UniProtKB-KW"/>
</dbReference>
<dbReference type="InterPro" id="IPR052942">
    <property type="entry name" value="LPS_cholinephosphotransferase"/>
</dbReference>
<keyword evidence="2" id="KW-0812">Transmembrane</keyword>
<feature type="domain" description="LicD/FKTN/FKRP nucleotidyltransferase" evidence="3">
    <location>
        <begin position="216"/>
        <end position="334"/>
    </location>
</feature>
<dbReference type="EMBL" id="LSMT01000009">
    <property type="protein sequence ID" value="PFX33689.1"/>
    <property type="molecule type" value="Genomic_DNA"/>
</dbReference>
<evidence type="ECO:0000313" key="4">
    <source>
        <dbReference type="EMBL" id="PFX33689.1"/>
    </source>
</evidence>
<keyword evidence="5" id="KW-1185">Reference proteome</keyword>
<dbReference type="InterPro" id="IPR007074">
    <property type="entry name" value="LicD/FKTN/FKRP_NTP_transf"/>
</dbReference>
<dbReference type="Pfam" id="PF04991">
    <property type="entry name" value="LicD"/>
    <property type="match status" value="1"/>
</dbReference>
<protein>
    <submittedName>
        <fullName evidence="4">Lipopolysaccharide cholinephosphotransferase LicD</fullName>
    </submittedName>
</protein>
<dbReference type="AlphaFoldDB" id="A0A2B4SWX3"/>
<evidence type="ECO:0000256" key="2">
    <source>
        <dbReference type="SAM" id="Phobius"/>
    </source>
</evidence>
<dbReference type="GO" id="GO:0009100">
    <property type="term" value="P:glycoprotein metabolic process"/>
    <property type="evidence" value="ECO:0007669"/>
    <property type="project" value="UniProtKB-ARBA"/>
</dbReference>
<name>A0A2B4SWX3_STYPI</name>
<feature type="transmembrane region" description="Helical" evidence="2">
    <location>
        <begin position="94"/>
        <end position="114"/>
    </location>
</feature>
<dbReference type="OrthoDB" id="419198at2759"/>
<feature type="region of interest" description="Disordered" evidence="1">
    <location>
        <begin position="380"/>
        <end position="401"/>
    </location>
</feature>
<evidence type="ECO:0000259" key="3">
    <source>
        <dbReference type="Pfam" id="PF04991"/>
    </source>
</evidence>
<sequence length="401" mass="46877">METRPLREKNKGPRQENEDPQNHRIFKRAIHVTCHVFIMPMFPTNHFGGSAELSGHVAVSELFPYSELRRESLGNTPRRRISFQYDETRMSKGAVFLLFTLLITGIICLLSIVLQLDNSGSLLRGSFDSWYKNNLTLARTSRIRADYVNPNLSYEHCSIIFKWGEMCPKLYTELGGKCDLVDDTFQCPDIRNFSKIRPRQAQLVLTRMLRIFDILAQKYGIKYWISRGTLLGAARHHGFIPWDGDGDIEMPLDDYVKFFQVAAKELPADIFFQNSVSDRALRPSDVSHYHRHEVVFIYQATYNPRLRDRNSCYKYCMTYNCKWHDGLMIDIFVTPDVDKAIYPLRKMTFEGFPFNVQNNWRDDLVSRYGENWFEYPTNRPPEENPDVFNGCEKLKKQKKSG</sequence>
<gene>
    <name evidence="4" type="primary">licD</name>
    <name evidence="4" type="ORF">AWC38_SpisGene1404</name>
</gene>
<dbReference type="PANTHER" id="PTHR43404">
    <property type="entry name" value="LIPOPOLYSACCHARIDE CHOLINEPHOSPHOTRANSFERASE LICD"/>
    <property type="match status" value="1"/>
</dbReference>
<evidence type="ECO:0000313" key="5">
    <source>
        <dbReference type="Proteomes" id="UP000225706"/>
    </source>
</evidence>
<organism evidence="4 5">
    <name type="scientific">Stylophora pistillata</name>
    <name type="common">Smooth cauliflower coral</name>
    <dbReference type="NCBI Taxonomy" id="50429"/>
    <lineage>
        <taxon>Eukaryota</taxon>
        <taxon>Metazoa</taxon>
        <taxon>Cnidaria</taxon>
        <taxon>Anthozoa</taxon>
        <taxon>Hexacorallia</taxon>
        <taxon>Scleractinia</taxon>
        <taxon>Astrocoeniina</taxon>
        <taxon>Pocilloporidae</taxon>
        <taxon>Stylophora</taxon>
    </lineage>
</organism>
<feature type="region of interest" description="Disordered" evidence="1">
    <location>
        <begin position="1"/>
        <end position="22"/>
    </location>
</feature>
<evidence type="ECO:0000256" key="1">
    <source>
        <dbReference type="SAM" id="MobiDB-lite"/>
    </source>
</evidence>
<keyword evidence="4" id="KW-0808">Transferase</keyword>
<proteinExistence type="predicted"/>
<reference evidence="5" key="1">
    <citation type="journal article" date="2017" name="bioRxiv">
        <title>Comparative analysis of the genomes of Stylophora pistillata and Acropora digitifera provides evidence for extensive differences between species of corals.</title>
        <authorList>
            <person name="Voolstra C.R."/>
            <person name="Li Y."/>
            <person name="Liew Y.J."/>
            <person name="Baumgarten S."/>
            <person name="Zoccola D."/>
            <person name="Flot J.-F."/>
            <person name="Tambutte S."/>
            <person name="Allemand D."/>
            <person name="Aranda M."/>
        </authorList>
    </citation>
    <scope>NUCLEOTIDE SEQUENCE [LARGE SCALE GENOMIC DNA]</scope>
</reference>
<accession>A0A2B4SWX3</accession>
<dbReference type="Proteomes" id="UP000225706">
    <property type="component" value="Unassembled WGS sequence"/>
</dbReference>